<dbReference type="VEuPathDB" id="FungiDB:PYU1_G005842"/>
<dbReference type="OMA" id="WACNDLR"/>
<feature type="region of interest" description="Disordered" evidence="2">
    <location>
        <begin position="292"/>
        <end position="318"/>
    </location>
</feature>
<organism evidence="3 4">
    <name type="scientific">Globisporangium ultimum (strain ATCC 200006 / CBS 805.95 / DAOM BR144)</name>
    <name type="common">Pythium ultimum</name>
    <dbReference type="NCBI Taxonomy" id="431595"/>
    <lineage>
        <taxon>Eukaryota</taxon>
        <taxon>Sar</taxon>
        <taxon>Stramenopiles</taxon>
        <taxon>Oomycota</taxon>
        <taxon>Peronosporomycetes</taxon>
        <taxon>Pythiales</taxon>
        <taxon>Pythiaceae</taxon>
        <taxon>Globisporangium</taxon>
    </lineage>
</organism>
<keyword evidence="4" id="KW-1185">Reference proteome</keyword>
<reference evidence="4" key="2">
    <citation type="submission" date="2010-04" db="EMBL/GenBank/DDBJ databases">
        <authorList>
            <person name="Buell R."/>
            <person name="Hamilton J."/>
            <person name="Hostetler J."/>
        </authorList>
    </citation>
    <scope>NUCLEOTIDE SEQUENCE [LARGE SCALE GENOMIC DNA]</scope>
    <source>
        <strain evidence="4">DAOM:BR144</strain>
    </source>
</reference>
<dbReference type="EMBL" id="GL376573">
    <property type="status" value="NOT_ANNOTATED_CDS"/>
    <property type="molecule type" value="Genomic_DNA"/>
</dbReference>
<reference evidence="4" key="1">
    <citation type="journal article" date="2010" name="Genome Biol.">
        <title>Genome sequence of the necrotrophic plant pathogen Pythium ultimum reveals original pathogenicity mechanisms and effector repertoire.</title>
        <authorList>
            <person name="Levesque C.A."/>
            <person name="Brouwer H."/>
            <person name="Cano L."/>
            <person name="Hamilton J.P."/>
            <person name="Holt C."/>
            <person name="Huitema E."/>
            <person name="Raffaele S."/>
            <person name="Robideau G.P."/>
            <person name="Thines M."/>
            <person name="Win J."/>
            <person name="Zerillo M.M."/>
            <person name="Beakes G.W."/>
            <person name="Boore J.L."/>
            <person name="Busam D."/>
            <person name="Dumas B."/>
            <person name="Ferriera S."/>
            <person name="Fuerstenberg S.I."/>
            <person name="Gachon C.M."/>
            <person name="Gaulin E."/>
            <person name="Govers F."/>
            <person name="Grenville-Briggs L."/>
            <person name="Horner N."/>
            <person name="Hostetler J."/>
            <person name="Jiang R.H."/>
            <person name="Johnson J."/>
            <person name="Krajaejun T."/>
            <person name="Lin H."/>
            <person name="Meijer H.J."/>
            <person name="Moore B."/>
            <person name="Morris P."/>
            <person name="Phuntmart V."/>
            <person name="Puiu D."/>
            <person name="Shetty J."/>
            <person name="Stajich J.E."/>
            <person name="Tripathy S."/>
            <person name="Wawra S."/>
            <person name="van West P."/>
            <person name="Whitty B.R."/>
            <person name="Coutinho P.M."/>
            <person name="Henrissat B."/>
            <person name="Martin F."/>
            <person name="Thomas P.D."/>
            <person name="Tyler B.M."/>
            <person name="De Vries R.P."/>
            <person name="Kamoun S."/>
            <person name="Yandell M."/>
            <person name="Tisserat N."/>
            <person name="Buell C.R."/>
        </authorList>
    </citation>
    <scope>NUCLEOTIDE SEQUENCE</scope>
    <source>
        <strain evidence="4">DAOM:BR144</strain>
    </source>
</reference>
<evidence type="ECO:0000256" key="2">
    <source>
        <dbReference type="SAM" id="MobiDB-lite"/>
    </source>
</evidence>
<proteinExistence type="predicted"/>
<feature type="coiled-coil region" evidence="1">
    <location>
        <begin position="230"/>
        <end position="257"/>
    </location>
</feature>
<keyword evidence="1" id="KW-0175">Coiled coil</keyword>
<protein>
    <submittedName>
        <fullName evidence="3">Uncharacterized protein</fullName>
    </submittedName>
</protein>
<name>K3WLL2_GLOUD</name>
<evidence type="ECO:0000313" key="3">
    <source>
        <dbReference type="EnsemblProtists" id="PYU1_T005854"/>
    </source>
</evidence>
<dbReference type="AlphaFoldDB" id="K3WLL2"/>
<sequence length="383" mass="42855">MPPSGTASKPIKLRLSELYRGVTEKIREKETACQSLTARLHQTTQHNNELPGQISNREATIRTMKETFMAGSAQALDCELWDSQRTATSEAARGNIAASLEDKVQTLRRRKDLRVWACNELRAAINESMTRASELKKAISVLVTEVKKEELAHKVKAKRLDGIIASVSESKNPSATAGTASTSYPAAKMVPEKMVAQGLEKKARLLEAIEQRKTYLRARTEQVFDARNDVRVLEQKKADVTAEITALEREIAHVQRSCTPRPDWGQLINAALVTTAIDRAGKKAKVKIESSRKKLLGQKGKHDESGDHEEPEETRNKKLKHILTSNWSTVEKVNLMSAELTRIRTKYHAGDILLLEQAKLDHLQKEIDKTLQQLEAIKAKSSE</sequence>
<evidence type="ECO:0000313" key="4">
    <source>
        <dbReference type="Proteomes" id="UP000019132"/>
    </source>
</evidence>
<dbReference type="EnsemblProtists" id="PYU1_T005854">
    <property type="protein sequence ID" value="PYU1_T005854"/>
    <property type="gene ID" value="PYU1_G005842"/>
</dbReference>
<dbReference type="HOGENOM" id="CLU_048826_0_0_1"/>
<reference evidence="3" key="3">
    <citation type="submission" date="2015-02" db="UniProtKB">
        <authorList>
            <consortium name="EnsemblProtists"/>
        </authorList>
    </citation>
    <scope>IDENTIFICATION</scope>
    <source>
        <strain evidence="3">DAOM BR144</strain>
    </source>
</reference>
<accession>K3WLL2</accession>
<dbReference type="InParanoid" id="K3WLL2"/>
<dbReference type="eggNOG" id="ENOG502SNE5">
    <property type="taxonomic scope" value="Eukaryota"/>
</dbReference>
<feature type="coiled-coil region" evidence="1">
    <location>
        <begin position="353"/>
        <end position="380"/>
    </location>
</feature>
<dbReference type="Proteomes" id="UP000019132">
    <property type="component" value="Unassembled WGS sequence"/>
</dbReference>
<evidence type="ECO:0000256" key="1">
    <source>
        <dbReference type="SAM" id="Coils"/>
    </source>
</evidence>